<dbReference type="RefSeq" id="WP_208321024.1">
    <property type="nucleotide sequence ID" value="NZ_SORI01000001.1"/>
</dbReference>
<comment type="caution">
    <text evidence="2">The sequence shown here is derived from an EMBL/GenBank/DDBJ whole genome shotgun (WGS) entry which is preliminary data.</text>
</comment>
<protein>
    <submittedName>
        <fullName evidence="2">Uncharacterized protein</fullName>
    </submittedName>
</protein>
<dbReference type="Proteomes" id="UP000295066">
    <property type="component" value="Unassembled WGS sequence"/>
</dbReference>
<proteinExistence type="predicted"/>
<dbReference type="EMBL" id="SORI01000001">
    <property type="protein sequence ID" value="TDY65079.1"/>
    <property type="molecule type" value="Genomic_DNA"/>
</dbReference>
<keyword evidence="3" id="KW-1185">Reference proteome</keyword>
<feature type="compositionally biased region" description="Basic and acidic residues" evidence="1">
    <location>
        <begin position="56"/>
        <end position="73"/>
    </location>
</feature>
<dbReference type="AlphaFoldDB" id="A0A4R8MGF8"/>
<feature type="region of interest" description="Disordered" evidence="1">
    <location>
        <begin position="28"/>
        <end position="107"/>
    </location>
</feature>
<evidence type="ECO:0000313" key="3">
    <source>
        <dbReference type="Proteomes" id="UP000295066"/>
    </source>
</evidence>
<evidence type="ECO:0000313" key="2">
    <source>
        <dbReference type="EMBL" id="TDY65079.1"/>
    </source>
</evidence>
<organism evidence="2 3">
    <name type="scientific">Aminivibrio pyruvatiphilus</name>
    <dbReference type="NCBI Taxonomy" id="1005740"/>
    <lineage>
        <taxon>Bacteria</taxon>
        <taxon>Thermotogati</taxon>
        <taxon>Synergistota</taxon>
        <taxon>Synergistia</taxon>
        <taxon>Synergistales</taxon>
        <taxon>Aminobacteriaceae</taxon>
        <taxon>Aminivibrio</taxon>
    </lineage>
</organism>
<evidence type="ECO:0000256" key="1">
    <source>
        <dbReference type="SAM" id="MobiDB-lite"/>
    </source>
</evidence>
<name>A0A4R8MGF8_9BACT</name>
<feature type="compositionally biased region" description="Basic and acidic residues" evidence="1">
    <location>
        <begin position="91"/>
        <end position="107"/>
    </location>
</feature>
<accession>A0A4R8MGF8</accession>
<feature type="compositionally biased region" description="Low complexity" evidence="1">
    <location>
        <begin position="28"/>
        <end position="41"/>
    </location>
</feature>
<sequence>MVTPVNMQLAHWNLEHTAQQLRDPSAAAFQAGRQGEGAAAAVHRDNSVQGAEQSAEEERLGAKKKRDTSEKDGRRGRRNLSPRNGEEGDDDARPSSGEEKGRLDFYA</sequence>
<reference evidence="2 3" key="1">
    <citation type="submission" date="2019-03" db="EMBL/GenBank/DDBJ databases">
        <title>Genomic Encyclopedia of Type Strains, Phase IV (KMG-IV): sequencing the most valuable type-strain genomes for metagenomic binning, comparative biology and taxonomic classification.</title>
        <authorList>
            <person name="Goeker M."/>
        </authorList>
    </citation>
    <scope>NUCLEOTIDE SEQUENCE [LARGE SCALE GENOMIC DNA]</scope>
    <source>
        <strain evidence="2 3">DSM 25964</strain>
    </source>
</reference>
<gene>
    <name evidence="2" type="ORF">C8D99_101226</name>
</gene>